<feature type="domain" description="Retinoblastoma-associated protein A-box" evidence="9">
    <location>
        <begin position="399"/>
        <end position="567"/>
    </location>
</feature>
<dbReference type="Proteomes" id="UP000009168">
    <property type="component" value="Unassembled WGS sequence"/>
</dbReference>
<dbReference type="InterPro" id="IPR002719">
    <property type="entry name" value="RB_B"/>
</dbReference>
<dbReference type="InterPro" id="IPR036915">
    <property type="entry name" value="Cyclin-like_sf"/>
</dbReference>
<dbReference type="OrthoDB" id="296545at2759"/>
<name>I7M8B4_TETTS</name>
<organism evidence="10 11">
    <name type="scientific">Tetrahymena thermophila (strain SB210)</name>
    <dbReference type="NCBI Taxonomy" id="312017"/>
    <lineage>
        <taxon>Eukaryota</taxon>
        <taxon>Sar</taxon>
        <taxon>Alveolata</taxon>
        <taxon>Ciliophora</taxon>
        <taxon>Intramacronucleata</taxon>
        <taxon>Oligohymenophorea</taxon>
        <taxon>Hymenostomatida</taxon>
        <taxon>Tetrahymenina</taxon>
        <taxon>Tetrahymenidae</taxon>
        <taxon>Tetrahymena</taxon>
    </lineage>
</organism>
<dbReference type="SUPFAM" id="SSF47954">
    <property type="entry name" value="Cyclin-like"/>
    <property type="match status" value="2"/>
</dbReference>
<dbReference type="AlphaFoldDB" id="I7M8B4"/>
<dbReference type="Pfam" id="PF01858">
    <property type="entry name" value="RB_A"/>
    <property type="match status" value="1"/>
</dbReference>
<feature type="compositionally biased region" description="Low complexity" evidence="8">
    <location>
        <begin position="320"/>
        <end position="331"/>
    </location>
</feature>
<proteinExistence type="inferred from homology"/>
<dbReference type="InParanoid" id="I7M8B4"/>
<sequence length="1054" mass="122619">MEITELAQQEIKKIVSSLNYPQQLCDLAFFQFQDYMKKTKYFVSEEKLNTILKCALLIVIKTLKHQFNQNSFPTSLSYIIQDQTEKMDEIMITLKEWTTFGQIYEEARQEIVQIVESFSYMLTIFNKFEKVFRHFQFEEQNMQQKKYNKQLKHICWLLLIITKQQHETVIETTLLIPAVFQFLLKGAQRFTTGQFLEQTKGNEKQELLKLFQVQDIEQYEATVSRFVNALKPICDSNLLQCDGDIFQIFGPKLIESNIENLSSYYTSNIMIDLDLQYFVIDKKRACNPNNFTPFSRQGVNNKQAAPFPLEKYGLLNTSNSSISSSSNSSSSVAKKQEQTNPQTHLDSKAKYASQRLLNYDMVESLSESKSIQDFKVSNLNVTSPYIVKQQSSLSRAAATPTSNAMEMYNWLLSRKNINSCSTGSIALELKKKIENLDVWLDDQINKLIEFENKQQQEQRKEQIQSLFYRILNEYYNEEKSVNLNVQKGVLVCACESVYFILNVSYIDFQKLVHFIDINWFELWKIMDFIMRLDQTMPVSLKAHILDLEVKIVSYYSWRQDSQLLQFVKAYIQDTEQAKKLLDDRQQGSAIEKFFRRVLHQCAYTINQVCSALKLNDKISEAVWRIMKHILANQSDILLGRHIDQLVICSIYIMCKLFKSETIFKQILNKYEELNSHNKAMMRELIYAMPIAPNKLDTIVSYYNNVYLGFVKEAAVQIYKSLKDEFQISEISSPQSNHKQSKSEIITRNPAIATPIFTSPLKSILPNDVRKSISKLPSHMTPQTQMLYAYNESPLLKENLVSNQNLRSVYSKKMINFDAEINPTQNQQNPQYQFTSNAQQQLSTVIQNVAKNGQSYYGFQAQNTSTFSKYIKPNMDSITESQQENQTSNFIPHKFKKATEQQQQQQQLPLMKRNLFSQRQNTEGDQSDVTNNSIISCQSTPRVISNNQNNSNIQIQQPPQSQNPDHQQNNLSFLKNFTKQSQYQYNQIISPTKQPQQLTSPFNQQKLVSPNSHSQLPLQQIPQQKITSWKNQTKNVQTQIKQQTNILEAFNKKKV</sequence>
<dbReference type="RefSeq" id="XP_001017800.2">
    <property type="nucleotide sequence ID" value="XM_001017800.3"/>
</dbReference>
<dbReference type="Gene3D" id="1.10.472.10">
    <property type="entry name" value="Cyclin-like"/>
    <property type="match status" value="2"/>
</dbReference>
<dbReference type="GO" id="GO:0000785">
    <property type="term" value="C:chromatin"/>
    <property type="evidence" value="ECO:0007669"/>
    <property type="project" value="TreeGrafter"/>
</dbReference>
<comment type="subcellular location">
    <subcellularLocation>
        <location evidence="1">Nucleus</location>
    </subcellularLocation>
</comment>
<evidence type="ECO:0000256" key="5">
    <source>
        <dbReference type="ARBA" id="ARBA00023163"/>
    </source>
</evidence>
<evidence type="ECO:0000256" key="4">
    <source>
        <dbReference type="ARBA" id="ARBA00023015"/>
    </source>
</evidence>
<gene>
    <name evidence="10" type="ORF">TTHERM_00439030</name>
</gene>
<accession>I7M8B4</accession>
<evidence type="ECO:0000256" key="1">
    <source>
        <dbReference type="ARBA" id="ARBA00004123"/>
    </source>
</evidence>
<dbReference type="GO" id="GO:0030154">
    <property type="term" value="P:cell differentiation"/>
    <property type="evidence" value="ECO:0007669"/>
    <property type="project" value="TreeGrafter"/>
</dbReference>
<dbReference type="GO" id="GO:0005667">
    <property type="term" value="C:transcription regulator complex"/>
    <property type="evidence" value="ECO:0007669"/>
    <property type="project" value="TreeGrafter"/>
</dbReference>
<dbReference type="GO" id="GO:0006357">
    <property type="term" value="P:regulation of transcription by RNA polymerase II"/>
    <property type="evidence" value="ECO:0007669"/>
    <property type="project" value="InterPro"/>
</dbReference>
<dbReference type="GO" id="GO:0005634">
    <property type="term" value="C:nucleus"/>
    <property type="evidence" value="ECO:0007669"/>
    <property type="project" value="UniProtKB-SubCell"/>
</dbReference>
<evidence type="ECO:0000256" key="7">
    <source>
        <dbReference type="ARBA" id="ARBA00023306"/>
    </source>
</evidence>
<evidence type="ECO:0000313" key="11">
    <source>
        <dbReference type="Proteomes" id="UP000009168"/>
    </source>
</evidence>
<keyword evidence="11" id="KW-1185">Reference proteome</keyword>
<dbReference type="Pfam" id="PF01857">
    <property type="entry name" value="RB_B"/>
    <property type="match status" value="1"/>
</dbReference>
<evidence type="ECO:0000313" key="10">
    <source>
        <dbReference type="EMBL" id="EAR97555.2"/>
    </source>
</evidence>
<evidence type="ECO:0000256" key="8">
    <source>
        <dbReference type="SAM" id="MobiDB-lite"/>
    </source>
</evidence>
<reference evidence="11" key="1">
    <citation type="journal article" date="2006" name="PLoS Biol.">
        <title>Macronuclear genome sequence of the ciliate Tetrahymena thermophila, a model eukaryote.</title>
        <authorList>
            <person name="Eisen J.A."/>
            <person name="Coyne R.S."/>
            <person name="Wu M."/>
            <person name="Wu D."/>
            <person name="Thiagarajan M."/>
            <person name="Wortman J.R."/>
            <person name="Badger J.H."/>
            <person name="Ren Q."/>
            <person name="Amedeo P."/>
            <person name="Jones K.M."/>
            <person name="Tallon L.J."/>
            <person name="Delcher A.L."/>
            <person name="Salzberg S.L."/>
            <person name="Silva J.C."/>
            <person name="Haas B.J."/>
            <person name="Majoros W.H."/>
            <person name="Farzad M."/>
            <person name="Carlton J.M."/>
            <person name="Smith R.K. Jr."/>
            <person name="Garg J."/>
            <person name="Pearlman R.E."/>
            <person name="Karrer K.M."/>
            <person name="Sun L."/>
            <person name="Manning G."/>
            <person name="Elde N.C."/>
            <person name="Turkewitz A.P."/>
            <person name="Asai D.J."/>
            <person name="Wilkes D.E."/>
            <person name="Wang Y."/>
            <person name="Cai H."/>
            <person name="Collins K."/>
            <person name="Stewart B.A."/>
            <person name="Lee S.R."/>
            <person name="Wilamowska K."/>
            <person name="Weinberg Z."/>
            <person name="Ruzzo W.L."/>
            <person name="Wloga D."/>
            <person name="Gaertig J."/>
            <person name="Frankel J."/>
            <person name="Tsao C.-C."/>
            <person name="Gorovsky M.A."/>
            <person name="Keeling P.J."/>
            <person name="Waller R.F."/>
            <person name="Patron N.J."/>
            <person name="Cherry J.M."/>
            <person name="Stover N.A."/>
            <person name="Krieger C.J."/>
            <person name="del Toro C."/>
            <person name="Ryder H.F."/>
            <person name="Williamson S.C."/>
            <person name="Barbeau R.A."/>
            <person name="Hamilton E.P."/>
            <person name="Orias E."/>
        </authorList>
    </citation>
    <scope>NUCLEOTIDE SEQUENCE [LARGE SCALE GENOMIC DNA]</scope>
    <source>
        <strain evidence="11">SB210</strain>
    </source>
</reference>
<dbReference type="GO" id="GO:0000977">
    <property type="term" value="F:RNA polymerase II transcription regulatory region sequence-specific DNA binding"/>
    <property type="evidence" value="ECO:0007669"/>
    <property type="project" value="TreeGrafter"/>
</dbReference>
<keyword evidence="5" id="KW-0804">Transcription</keyword>
<feature type="compositionally biased region" description="Polar residues" evidence="8">
    <location>
        <begin position="993"/>
        <end position="1013"/>
    </location>
</feature>
<protein>
    <submittedName>
        <fullName evidence="10">Retinoblastoma-associated-like protein</fullName>
    </submittedName>
</protein>
<dbReference type="PANTHER" id="PTHR13742:SF17">
    <property type="entry name" value="RE32990P-RELATED"/>
    <property type="match status" value="1"/>
</dbReference>
<dbReference type="GeneID" id="7834190"/>
<keyword evidence="3" id="KW-0678">Repressor</keyword>
<feature type="region of interest" description="Disordered" evidence="8">
    <location>
        <begin position="320"/>
        <end position="347"/>
    </location>
</feature>
<evidence type="ECO:0000259" key="9">
    <source>
        <dbReference type="SMART" id="SM01368"/>
    </source>
</evidence>
<dbReference type="InterPro" id="IPR002720">
    <property type="entry name" value="RB_A"/>
</dbReference>
<dbReference type="KEGG" id="tet:TTHERM_00439030"/>
<dbReference type="SMART" id="SM01368">
    <property type="entry name" value="RB_A"/>
    <property type="match status" value="1"/>
</dbReference>
<feature type="region of interest" description="Disordered" evidence="8">
    <location>
        <begin position="993"/>
        <end position="1016"/>
    </location>
</feature>
<dbReference type="EMBL" id="GG662663">
    <property type="protein sequence ID" value="EAR97555.2"/>
    <property type="molecule type" value="Genomic_DNA"/>
</dbReference>
<dbReference type="Pfam" id="PF11934">
    <property type="entry name" value="DUF3452"/>
    <property type="match status" value="1"/>
</dbReference>
<dbReference type="GO" id="GO:2000134">
    <property type="term" value="P:negative regulation of G1/S transition of mitotic cell cycle"/>
    <property type="evidence" value="ECO:0007669"/>
    <property type="project" value="TreeGrafter"/>
</dbReference>
<evidence type="ECO:0000256" key="3">
    <source>
        <dbReference type="ARBA" id="ARBA00022491"/>
    </source>
</evidence>
<evidence type="ECO:0000256" key="6">
    <source>
        <dbReference type="ARBA" id="ARBA00023242"/>
    </source>
</evidence>
<dbReference type="PANTHER" id="PTHR13742">
    <property type="entry name" value="RETINOBLASTOMA-ASSOCIATED PROTEIN RB -RELATED"/>
    <property type="match status" value="1"/>
</dbReference>
<dbReference type="InterPro" id="IPR024599">
    <property type="entry name" value="RB_N"/>
</dbReference>
<keyword evidence="7" id="KW-0131">Cell cycle</keyword>
<dbReference type="eggNOG" id="KOG1010">
    <property type="taxonomic scope" value="Eukaryota"/>
</dbReference>
<evidence type="ECO:0000256" key="2">
    <source>
        <dbReference type="ARBA" id="ARBA00009475"/>
    </source>
</evidence>
<keyword evidence="4" id="KW-0805">Transcription regulation</keyword>
<keyword evidence="6" id="KW-0539">Nucleus</keyword>
<comment type="similarity">
    <text evidence="2">Belongs to the retinoblastoma protein (RB) family.</text>
</comment>
<dbReference type="STRING" id="312017.I7M8B4"/>
<dbReference type="CDD" id="cd20548">
    <property type="entry name" value="CYCLIN_RB-like"/>
    <property type="match status" value="1"/>
</dbReference>
<dbReference type="InterPro" id="IPR028309">
    <property type="entry name" value="RB_fam"/>
</dbReference>